<evidence type="ECO:0000313" key="4">
    <source>
        <dbReference type="Proteomes" id="UP000823388"/>
    </source>
</evidence>
<name>A0A8T0SDV3_PANVG</name>
<accession>A0A8T0SDV3</accession>
<keyword evidence="4" id="KW-1185">Reference proteome</keyword>
<reference evidence="3" key="1">
    <citation type="submission" date="2020-05" db="EMBL/GenBank/DDBJ databases">
        <title>WGS assembly of Panicum virgatum.</title>
        <authorList>
            <person name="Lovell J.T."/>
            <person name="Jenkins J."/>
            <person name="Shu S."/>
            <person name="Juenger T.E."/>
            <person name="Schmutz J."/>
        </authorList>
    </citation>
    <scope>NUCLEOTIDE SEQUENCE</scope>
    <source>
        <strain evidence="3">AP13</strain>
    </source>
</reference>
<organism evidence="3 4">
    <name type="scientific">Panicum virgatum</name>
    <name type="common">Blackwell switchgrass</name>
    <dbReference type="NCBI Taxonomy" id="38727"/>
    <lineage>
        <taxon>Eukaryota</taxon>
        <taxon>Viridiplantae</taxon>
        <taxon>Streptophyta</taxon>
        <taxon>Embryophyta</taxon>
        <taxon>Tracheophyta</taxon>
        <taxon>Spermatophyta</taxon>
        <taxon>Magnoliopsida</taxon>
        <taxon>Liliopsida</taxon>
        <taxon>Poales</taxon>
        <taxon>Poaceae</taxon>
        <taxon>PACMAD clade</taxon>
        <taxon>Panicoideae</taxon>
        <taxon>Panicodae</taxon>
        <taxon>Paniceae</taxon>
        <taxon>Panicinae</taxon>
        <taxon>Panicum</taxon>
        <taxon>Panicum sect. Hiantes</taxon>
    </lineage>
</organism>
<feature type="transmembrane region" description="Helical" evidence="2">
    <location>
        <begin position="48"/>
        <end position="66"/>
    </location>
</feature>
<dbReference type="EMBL" id="CM029045">
    <property type="protein sequence ID" value="KAG2597472.1"/>
    <property type="molecule type" value="Genomic_DNA"/>
</dbReference>
<feature type="compositionally biased region" description="Low complexity" evidence="1">
    <location>
        <begin position="388"/>
        <end position="398"/>
    </location>
</feature>
<feature type="transmembrane region" description="Helical" evidence="2">
    <location>
        <begin position="158"/>
        <end position="180"/>
    </location>
</feature>
<protein>
    <submittedName>
        <fullName evidence="3">Uncharacterized protein</fullName>
    </submittedName>
</protein>
<feature type="region of interest" description="Disordered" evidence="1">
    <location>
        <begin position="1"/>
        <end position="36"/>
    </location>
</feature>
<keyword evidence="2" id="KW-0472">Membrane</keyword>
<dbReference type="OrthoDB" id="678916at2759"/>
<sequence length="523" mass="56399">MSPEVEMEPSHKVDIYGDSPNTSGKNSSNKEKDRLPIETDKLKNRIRAFTGSFTVMISPVLLGIVLKKVNLSGAGKYQGIQSLEVFIDFVQEWFPHLAAATLQVGILPFLCVMMSEPCASYIAPRLLAASKVLVFVSNILLMVLGCGILLLIHKEAWLVLSLCSIMAVSVIVIHIISWCCCANNVGGTEDDEEYHNKLEHLLELAAGVTVMMFLVLEVVALEGLLRNNQGQAGLLMPQPLLSPAPSEGPTAKGQQQETFLGGTLLISFIFSTVGAFLMNVWTTPHVCSNNDVFFLKDLDIAGNKNVVSTTKFVRSLSIILQALPITAVVILITLDVLPHKWKPAVWLPVFPPLIVLLVLLARDHSPSGDSTQPKLKEKGQAAGGREGGPVAAAGEAPGIGSSSSNSGEAQQQKEPQDHKKSKEPDLPEDQKPAPLELTKLAFTGFLAVAMPSVKNASVGIPSIFFVLFTATTILLGLLWRLLTHEARPSEAVLKAANHASFFAHTFISFAGVAFWVMAVSANK</sequence>
<evidence type="ECO:0000256" key="2">
    <source>
        <dbReference type="SAM" id="Phobius"/>
    </source>
</evidence>
<dbReference type="Proteomes" id="UP000823388">
    <property type="component" value="Chromosome 5K"/>
</dbReference>
<keyword evidence="2" id="KW-1133">Transmembrane helix</keyword>
<feature type="region of interest" description="Disordered" evidence="1">
    <location>
        <begin position="365"/>
        <end position="432"/>
    </location>
</feature>
<feature type="transmembrane region" description="Helical" evidence="2">
    <location>
        <begin position="318"/>
        <end position="337"/>
    </location>
</feature>
<evidence type="ECO:0000256" key="1">
    <source>
        <dbReference type="SAM" id="MobiDB-lite"/>
    </source>
</evidence>
<comment type="caution">
    <text evidence="3">The sequence shown here is derived from an EMBL/GenBank/DDBJ whole genome shotgun (WGS) entry which is preliminary data.</text>
</comment>
<proteinExistence type="predicted"/>
<feature type="transmembrane region" description="Helical" evidence="2">
    <location>
        <begin position="201"/>
        <end position="221"/>
    </location>
</feature>
<feature type="transmembrane region" description="Helical" evidence="2">
    <location>
        <begin position="343"/>
        <end position="361"/>
    </location>
</feature>
<gene>
    <name evidence="3" type="ORF">PVAP13_5KG225807</name>
</gene>
<evidence type="ECO:0000313" key="3">
    <source>
        <dbReference type="EMBL" id="KAG2597472.1"/>
    </source>
</evidence>
<dbReference type="AlphaFoldDB" id="A0A8T0SDV3"/>
<feature type="transmembrane region" description="Helical" evidence="2">
    <location>
        <begin position="132"/>
        <end position="152"/>
    </location>
</feature>
<feature type="transmembrane region" description="Helical" evidence="2">
    <location>
        <begin position="259"/>
        <end position="281"/>
    </location>
</feature>
<feature type="transmembrane region" description="Helical" evidence="2">
    <location>
        <begin position="93"/>
        <end position="112"/>
    </location>
</feature>
<feature type="transmembrane region" description="Helical" evidence="2">
    <location>
        <begin position="501"/>
        <end position="521"/>
    </location>
</feature>
<feature type="transmembrane region" description="Helical" evidence="2">
    <location>
        <begin position="458"/>
        <end position="481"/>
    </location>
</feature>
<feature type="compositionally biased region" description="Basic and acidic residues" evidence="1">
    <location>
        <begin position="414"/>
        <end position="431"/>
    </location>
</feature>
<keyword evidence="2" id="KW-0812">Transmembrane</keyword>
<feature type="compositionally biased region" description="Polar residues" evidence="1">
    <location>
        <begin position="400"/>
        <end position="413"/>
    </location>
</feature>